<dbReference type="InterPro" id="IPR036865">
    <property type="entry name" value="CRAL-TRIO_dom_sf"/>
</dbReference>
<name>A0A7S3XJV0_HETAK</name>
<evidence type="ECO:0000259" key="2">
    <source>
        <dbReference type="PROSITE" id="PS50191"/>
    </source>
</evidence>
<feature type="signal peptide" evidence="1">
    <location>
        <begin position="1"/>
        <end position="21"/>
    </location>
</feature>
<dbReference type="Gene3D" id="3.40.525.10">
    <property type="entry name" value="CRAL-TRIO lipid binding domain"/>
    <property type="match status" value="1"/>
</dbReference>
<evidence type="ECO:0000256" key="1">
    <source>
        <dbReference type="SAM" id="SignalP"/>
    </source>
</evidence>
<dbReference type="EMBL" id="HBIU01003868">
    <property type="protein sequence ID" value="CAE0622729.1"/>
    <property type="molecule type" value="Transcribed_RNA"/>
</dbReference>
<dbReference type="Pfam" id="PF00650">
    <property type="entry name" value="CRAL_TRIO"/>
    <property type="match status" value="1"/>
</dbReference>
<evidence type="ECO:0000313" key="3">
    <source>
        <dbReference type="EMBL" id="CAE0622729.1"/>
    </source>
</evidence>
<sequence>MMKRVLFFVSLVLLNTITVTSFMSSGHIAHRPTQPASQKQLIRLQASKSNLGASVDSLLSANRATIDALGNDFPDVSEMTRLRFALAFDSQAEAKQALRDSVAFRKGAGRPLVEAAAKAVEQATANGGWDNEPVRAAAPNSASINEFITPKNIVTLSTDKGDLIYVIRASAISDKKLMDKVTVEQMGEFFLYVKEVHSIVADARSLKSGRMCEVIFANDISGVRAPPDPRFSKALTESSKQYEKLYPALAGPTMILNLPMVLQAFIGLFKPLFPKTVQDRLKFKRAPVLAGLNELTPLSRSSDPSQKAFLAEVQTLLYGPLS</sequence>
<dbReference type="SUPFAM" id="SSF52087">
    <property type="entry name" value="CRAL/TRIO domain"/>
    <property type="match status" value="1"/>
</dbReference>
<dbReference type="AlphaFoldDB" id="A0A7S3XJV0"/>
<dbReference type="InterPro" id="IPR001251">
    <property type="entry name" value="CRAL-TRIO_dom"/>
</dbReference>
<organism evidence="3">
    <name type="scientific">Heterosigma akashiwo</name>
    <name type="common">Chromophytic alga</name>
    <name type="synonym">Heterosigma carterae</name>
    <dbReference type="NCBI Taxonomy" id="2829"/>
    <lineage>
        <taxon>Eukaryota</taxon>
        <taxon>Sar</taxon>
        <taxon>Stramenopiles</taxon>
        <taxon>Ochrophyta</taxon>
        <taxon>Raphidophyceae</taxon>
        <taxon>Chattonellales</taxon>
        <taxon>Chattonellaceae</taxon>
        <taxon>Heterosigma</taxon>
    </lineage>
</organism>
<feature type="domain" description="CRAL-TRIO" evidence="2">
    <location>
        <begin position="141"/>
        <end position="322"/>
    </location>
</feature>
<feature type="chain" id="PRO_5031310558" description="CRAL-TRIO domain-containing protein" evidence="1">
    <location>
        <begin position="22"/>
        <end position="322"/>
    </location>
</feature>
<proteinExistence type="predicted"/>
<keyword evidence="1" id="KW-0732">Signal</keyword>
<accession>A0A7S3XJV0</accession>
<gene>
    <name evidence="3" type="ORF">HAKA00212_LOCUS1392</name>
</gene>
<dbReference type="PROSITE" id="PS50191">
    <property type="entry name" value="CRAL_TRIO"/>
    <property type="match status" value="1"/>
</dbReference>
<protein>
    <recommendedName>
        <fullName evidence="2">CRAL-TRIO domain-containing protein</fullName>
    </recommendedName>
</protein>
<reference evidence="3" key="1">
    <citation type="submission" date="2021-01" db="EMBL/GenBank/DDBJ databases">
        <authorList>
            <person name="Corre E."/>
            <person name="Pelletier E."/>
            <person name="Niang G."/>
            <person name="Scheremetjew M."/>
            <person name="Finn R."/>
            <person name="Kale V."/>
            <person name="Holt S."/>
            <person name="Cochrane G."/>
            <person name="Meng A."/>
            <person name="Brown T."/>
            <person name="Cohen L."/>
        </authorList>
    </citation>
    <scope>NUCLEOTIDE SEQUENCE</scope>
    <source>
        <strain evidence="3">CCMP3107</strain>
    </source>
</reference>